<keyword evidence="5" id="KW-0167">Capsid protein</keyword>
<evidence type="ECO:0000256" key="12">
    <source>
        <dbReference type="ARBA" id="ARBA00022890"/>
    </source>
</evidence>
<evidence type="ECO:0000256" key="2">
    <source>
        <dbReference type="ARBA" id="ARBA00005398"/>
    </source>
</evidence>
<dbReference type="GO" id="GO:0019062">
    <property type="term" value="P:virion attachment to host cell"/>
    <property type="evidence" value="ECO:0007669"/>
    <property type="project" value="UniProtKB-KW"/>
</dbReference>
<evidence type="ECO:0000256" key="1">
    <source>
        <dbReference type="ARBA" id="ARBA00004328"/>
    </source>
</evidence>
<proteinExistence type="inferred from homology"/>
<evidence type="ECO:0000256" key="4">
    <source>
        <dbReference type="ARBA" id="ARBA00022431"/>
    </source>
</evidence>
<keyword evidence="12" id="KW-1164">Virus endocytosis by host</keyword>
<protein>
    <recommendedName>
        <fullName evidence="3">Capsid protein VP1</fullName>
    </recommendedName>
    <alternativeName>
        <fullName evidence="14">Coat protein VP1</fullName>
    </alternativeName>
</protein>
<comment type="subcellular location">
    <subcellularLocation>
        <location evidence="1">Virion</location>
    </subcellularLocation>
</comment>
<keyword evidence="4" id="KW-1140">T=1 icosahedral capsid protein</keyword>
<dbReference type="InterPro" id="IPR016184">
    <property type="entry name" value="Capsid/spike_ssDNA_virus"/>
</dbReference>
<dbReference type="GO" id="GO:0140267">
    <property type="term" value="P:symbiont entry into host cell via permeabilization of host membrane"/>
    <property type="evidence" value="ECO:0007669"/>
    <property type="project" value="UniProtKB-KW"/>
</dbReference>
<keyword evidence="8" id="KW-1162">Viral penetration into host cytoplasm</keyword>
<name>A0A1B0VBP3_9VIRU</name>
<reference evidence="18" key="2">
    <citation type="journal article" date="2016" name="Virology">
        <title>A new protoparvovirus in human fecal samples and cutaneous T cell lymphomas (mycosis fungoides).</title>
        <authorList>
            <person name="Phan T.G."/>
            <person name="Dreno B."/>
            <person name="da Costa A.C."/>
            <person name="Li L."/>
            <person name="Orlandi P."/>
            <person name="Deng X."/>
            <person name="Kapusinszky B."/>
            <person name="Siqueira J."/>
            <person name="Knol A.C."/>
            <person name="Halary F."/>
            <person name="Dantal J."/>
            <person name="Alexander K.A."/>
            <person name="Pesavento P.A."/>
            <person name="Delwart E."/>
        </authorList>
    </citation>
    <scope>NUCLEOTIDE SEQUENCE</scope>
    <source>
        <strain evidence="18">BR-372</strain>
    </source>
</reference>
<feature type="domain" description="Phospholipase A2-like" evidence="17">
    <location>
        <begin position="8"/>
        <end position="87"/>
    </location>
</feature>
<keyword evidence="9" id="KW-1173">Viral penetration via permeabilization of host membrane</keyword>
<organism evidence="18">
    <name type="scientific">Cutavirus</name>
    <dbReference type="NCBI Taxonomy" id="1867125"/>
    <lineage>
        <taxon>Viruses</taxon>
        <taxon>Monodnaviria</taxon>
        <taxon>Shotokuvirae</taxon>
        <taxon>Cossaviricota</taxon>
        <taxon>Quintoviricetes</taxon>
        <taxon>Piccovirales</taxon>
        <taxon>Parvoviridae</taxon>
        <taxon>Parvovirinae</taxon>
        <taxon>Protoparvovirus</taxon>
        <taxon>Protoparvovirus primate3</taxon>
    </lineage>
</organism>
<dbReference type="EMBL" id="KT868809">
    <property type="protein sequence ID" value="AMS35088.1"/>
    <property type="molecule type" value="Genomic_DNA"/>
</dbReference>
<dbReference type="GO" id="GO:0075512">
    <property type="term" value="P:clathrin-dependent endocytosis of virus by host cell"/>
    <property type="evidence" value="ECO:0007669"/>
    <property type="project" value="UniProtKB-KW"/>
</dbReference>
<evidence type="ECO:0000256" key="5">
    <source>
        <dbReference type="ARBA" id="ARBA00022561"/>
    </source>
</evidence>
<dbReference type="Pfam" id="PF00740">
    <property type="entry name" value="VP1_2"/>
    <property type="match status" value="2"/>
</dbReference>
<feature type="region of interest" description="Disordered" evidence="15">
    <location>
        <begin position="94"/>
        <end position="119"/>
    </location>
</feature>
<dbReference type="Pfam" id="PF08398">
    <property type="entry name" value="Phospholip_A2_4"/>
    <property type="match status" value="1"/>
</dbReference>
<feature type="region of interest" description="Disordered" evidence="15">
    <location>
        <begin position="137"/>
        <end position="177"/>
    </location>
</feature>
<evidence type="ECO:0000256" key="11">
    <source>
        <dbReference type="ARBA" id="ARBA00022844"/>
    </source>
</evidence>
<evidence type="ECO:0000256" key="7">
    <source>
        <dbReference type="ARBA" id="ARBA00022581"/>
    </source>
</evidence>
<evidence type="ECO:0000259" key="16">
    <source>
        <dbReference type="Pfam" id="PF00740"/>
    </source>
</evidence>
<dbReference type="GO" id="GO:0005198">
    <property type="term" value="F:structural molecule activity"/>
    <property type="evidence" value="ECO:0007669"/>
    <property type="project" value="InterPro"/>
</dbReference>
<evidence type="ECO:0000256" key="6">
    <source>
        <dbReference type="ARBA" id="ARBA00022570"/>
    </source>
</evidence>
<keyword evidence="7" id="KW-0945">Host-virus interaction</keyword>
<evidence type="ECO:0000256" key="3">
    <source>
        <dbReference type="ARBA" id="ARBA00018984"/>
    </source>
</evidence>
<keyword evidence="6" id="KW-1165">Clathrin-mediated endocytosis of virus by host</keyword>
<feature type="compositionally biased region" description="Gly residues" evidence="15">
    <location>
        <begin position="160"/>
        <end position="175"/>
    </location>
</feature>
<keyword evidence="13" id="KW-1160">Virus entry into host cell</keyword>
<dbReference type="InterPro" id="IPR036952">
    <property type="entry name" value="VP1/VP2"/>
</dbReference>
<keyword evidence="11" id="KW-0946">Virion</keyword>
<feature type="domain" description="Coat protein VP1/VP2 Parvovirus" evidence="16">
    <location>
        <begin position="460"/>
        <end position="669"/>
    </location>
</feature>
<sequence>MPAIRKARGWVPPGYNFLGPFNQDFNKEPTNPSDNAAKQHDLEYNKLINQGHNPYWYYNKADEDFIKATDQAPDWGGKFGNFIFRAKKHIAPELAPPAKKKSKTKHTEPEFSHKHIKPGTKRGKPFHIFVNLARKRTRMSEPADNTNEQPDNSPVEQGAGQIGGGGGGGGSGVGHSTGDYNNRTEFIYHGDEVTIICHSTRLVHINMSDREDYIIYETDRGPLFPTTQDLQGRDTLNDSYHAKVETPWKLLHANSWGCWFSPADFQQMITTCRDIAPIKMHQKIENIVIKTVSKTGTGETETTNYNNDLTALLQIAQDNSNLLPWAADNFYIDSVGYVPWRACKLPTYCYHVDTWNTIDINQADTPNQWREIKKGIQWDNIQFTPLETMINIDLLRTGDAWESGNYIFHTKPTNLAYHWQSQRHTGSCHPTVAPLVERGQGTNIQSVNCWQWGDRNNPSSASTRVSNIHIGYSFPEWQIHYSTGGPVINPGSAFSQAPWGSTTEGTRLTQGASEKAIYDWSHGDDQPGARETWWQNNQHVTGQTDWAPKNAHTSELNNNVPAATHFWKNSYHNTFSPFTAVDDHGPQYPWGAIWGKYPDTTHKPMMSAHAPFLLHGPPGQLFVKLAPNYTDTLDNGGITHPRIVTYGTFWWSGQLIFKGKLRTPRQWNTYNLPSLDKRETMKNTVPNEVGHFELPYMPGRCLPNYTL</sequence>
<dbReference type="InterPro" id="IPR001403">
    <property type="entry name" value="Parvovirus_coat"/>
</dbReference>
<comment type="similarity">
    <text evidence="2">Belongs to the parvoviridae capsid protein family.</text>
</comment>
<dbReference type="Gene3D" id="2.170.30.10">
    <property type="entry name" value="Parvovirus coat protein VP1/VP2"/>
    <property type="match status" value="1"/>
</dbReference>
<evidence type="ECO:0000313" key="18">
    <source>
        <dbReference type="EMBL" id="AMS35088.1"/>
    </source>
</evidence>
<evidence type="ECO:0000259" key="17">
    <source>
        <dbReference type="Pfam" id="PF08398"/>
    </source>
</evidence>
<evidence type="ECO:0000256" key="15">
    <source>
        <dbReference type="SAM" id="MobiDB-lite"/>
    </source>
</evidence>
<evidence type="ECO:0000256" key="8">
    <source>
        <dbReference type="ARBA" id="ARBA00022595"/>
    </source>
</evidence>
<accession>A0A1B0VBP3</accession>
<reference evidence="18" key="1">
    <citation type="submission" date="2015-10" db="EMBL/GenBank/DDBJ databases">
        <authorList>
            <person name="Gilbert D.G."/>
        </authorList>
    </citation>
    <scope>NUCLEOTIDE SEQUENCE</scope>
    <source>
        <strain evidence="18">BR-372</strain>
    </source>
</reference>
<evidence type="ECO:0000256" key="13">
    <source>
        <dbReference type="ARBA" id="ARBA00023296"/>
    </source>
</evidence>
<evidence type="ECO:0000256" key="9">
    <source>
        <dbReference type="ARBA" id="ARBA00022648"/>
    </source>
</evidence>
<dbReference type="InterPro" id="IPR013607">
    <property type="entry name" value="Phospholipase_A2-like"/>
</dbReference>
<evidence type="ECO:0000256" key="10">
    <source>
        <dbReference type="ARBA" id="ARBA00022804"/>
    </source>
</evidence>
<evidence type="ECO:0000256" key="14">
    <source>
        <dbReference type="ARBA" id="ARBA00030227"/>
    </source>
</evidence>
<dbReference type="SUPFAM" id="SSF88645">
    <property type="entry name" value="ssDNA viruses"/>
    <property type="match status" value="1"/>
</dbReference>
<feature type="compositionally biased region" description="Polar residues" evidence="15">
    <location>
        <begin position="143"/>
        <end position="155"/>
    </location>
</feature>
<feature type="domain" description="Coat protein VP1/VP2 Parvovirus" evidence="16">
    <location>
        <begin position="165"/>
        <end position="420"/>
    </location>
</feature>
<dbReference type="GO" id="GO:0039615">
    <property type="term" value="C:T=1 icosahedral viral capsid"/>
    <property type="evidence" value="ECO:0007669"/>
    <property type="project" value="UniProtKB-KW"/>
</dbReference>
<keyword evidence="10" id="KW-1161">Viral attachment to host cell</keyword>